<feature type="compositionally biased region" description="Polar residues" evidence="1">
    <location>
        <begin position="203"/>
        <end position="214"/>
    </location>
</feature>
<feature type="region of interest" description="Disordered" evidence="1">
    <location>
        <begin position="190"/>
        <end position="214"/>
    </location>
</feature>
<reference evidence="2" key="1">
    <citation type="submission" date="2020-01" db="EMBL/GenBank/DDBJ databases">
        <title>Insect and environment-associated Actinomycetes.</title>
        <authorList>
            <person name="Currrie C."/>
            <person name="Chevrette M."/>
            <person name="Carlson C."/>
            <person name="Stubbendieck R."/>
            <person name="Wendt-Pienkowski E."/>
        </authorList>
    </citation>
    <scope>NUCLEOTIDE SEQUENCE</scope>
    <source>
        <strain evidence="2">SID7958</strain>
    </source>
</reference>
<protein>
    <submittedName>
        <fullName evidence="2">Uncharacterized protein</fullName>
    </submittedName>
</protein>
<sequence>PSGELARLTAELDRLTAATYRSAADQVERMRAQSAPEPGRAEAVARTTAAWEEAYWASLPEWEHQVVTDVRPALYSCFDVADLLISDVSSVISDFLASEKPYAVANTSGLPEEAFRQAFPTVEAATVLAPDACGVADLLQSVRDPQLDKLAAARAELKQRLLGPAEPTSQERFDAAVRSLCAAAAAHRSRTAPRLAAELPGQRGQSPTQSETRA</sequence>
<organism evidence="2">
    <name type="scientific">Streptomyces sp. SID7958</name>
    <dbReference type="NCBI Taxonomy" id="2706093"/>
    <lineage>
        <taxon>Bacteria</taxon>
        <taxon>Bacillati</taxon>
        <taxon>Actinomycetota</taxon>
        <taxon>Actinomycetes</taxon>
        <taxon>Kitasatosporales</taxon>
        <taxon>Streptomycetaceae</taxon>
        <taxon>Streptomyces</taxon>
    </lineage>
</organism>
<evidence type="ECO:0000256" key="1">
    <source>
        <dbReference type="SAM" id="MobiDB-lite"/>
    </source>
</evidence>
<name>A0A6G3U1C8_9ACTN</name>
<dbReference type="InterPro" id="IPR043148">
    <property type="entry name" value="TagF_C"/>
</dbReference>
<proteinExistence type="predicted"/>
<dbReference type="AlphaFoldDB" id="A0A6G3U1C8"/>
<feature type="non-terminal residue" evidence="2">
    <location>
        <position position="1"/>
    </location>
</feature>
<dbReference type="EMBL" id="JAAGMU010000540">
    <property type="protein sequence ID" value="NEC79553.1"/>
    <property type="molecule type" value="Genomic_DNA"/>
</dbReference>
<gene>
    <name evidence="2" type="ORF">G3I38_09875</name>
</gene>
<comment type="caution">
    <text evidence="2">The sequence shown here is derived from an EMBL/GenBank/DDBJ whole genome shotgun (WGS) entry which is preliminary data.</text>
</comment>
<accession>A0A6G3U1C8</accession>
<evidence type="ECO:0000313" key="2">
    <source>
        <dbReference type="EMBL" id="NEC79553.1"/>
    </source>
</evidence>
<dbReference type="Gene3D" id="3.40.50.12580">
    <property type="match status" value="1"/>
</dbReference>